<gene>
    <name evidence="1" type="ORF">CBOVIS_LOCUS2737</name>
</gene>
<dbReference type="AlphaFoldDB" id="A0A8S1EHQ3"/>
<dbReference type="Proteomes" id="UP000494206">
    <property type="component" value="Unassembled WGS sequence"/>
</dbReference>
<keyword evidence="2" id="KW-1185">Reference proteome</keyword>
<proteinExistence type="predicted"/>
<evidence type="ECO:0000313" key="1">
    <source>
        <dbReference type="EMBL" id="CAB3399646.1"/>
    </source>
</evidence>
<evidence type="ECO:0000313" key="2">
    <source>
        <dbReference type="Proteomes" id="UP000494206"/>
    </source>
</evidence>
<sequence>MSLEKVGDGYGSVGGEFERYHRGFVSQGKLWLFAKKYFEQPTHNWGHYVTFQGSYALSFCLEGKTWNRIDIPAVSNEENLAEELFVANDNIYMLLFTNFGAVEVKSLHKWNGESFVPVYIEAPQAVTGLEPTSRVEFFAAISANDGPEVYFVCNGEGIKVYKLTLNDDSACIEHLTDIDEETNGIRGQAVFAYTDGKEVAVGFGVHGCGFRWERSSFFAVDINTKAARCIEVPGDYDSAPKFCFSGTQALSVHPECGSWIHATGSNQVGMCDSKYDGSVWKLTNIFTSPEWVKIDGEIPEGGVIVPYKNEFYNVGQDEVTKFTV</sequence>
<comment type="caution">
    <text evidence="1">The sequence shown here is derived from an EMBL/GenBank/DDBJ whole genome shotgun (WGS) entry which is preliminary data.</text>
</comment>
<reference evidence="1 2" key="1">
    <citation type="submission" date="2020-04" db="EMBL/GenBank/DDBJ databases">
        <authorList>
            <person name="Laetsch R D."/>
            <person name="Stevens L."/>
            <person name="Kumar S."/>
            <person name="Blaxter L. M."/>
        </authorList>
    </citation>
    <scope>NUCLEOTIDE SEQUENCE [LARGE SCALE GENOMIC DNA]</scope>
</reference>
<name>A0A8S1EHQ3_9PELO</name>
<dbReference type="EMBL" id="CADEPM010000002">
    <property type="protein sequence ID" value="CAB3399646.1"/>
    <property type="molecule type" value="Genomic_DNA"/>
</dbReference>
<organism evidence="1 2">
    <name type="scientific">Caenorhabditis bovis</name>
    <dbReference type="NCBI Taxonomy" id="2654633"/>
    <lineage>
        <taxon>Eukaryota</taxon>
        <taxon>Metazoa</taxon>
        <taxon>Ecdysozoa</taxon>
        <taxon>Nematoda</taxon>
        <taxon>Chromadorea</taxon>
        <taxon>Rhabditida</taxon>
        <taxon>Rhabditina</taxon>
        <taxon>Rhabditomorpha</taxon>
        <taxon>Rhabditoidea</taxon>
        <taxon>Rhabditidae</taxon>
        <taxon>Peloderinae</taxon>
        <taxon>Caenorhabditis</taxon>
    </lineage>
</organism>
<accession>A0A8S1EHQ3</accession>
<protein>
    <submittedName>
        <fullName evidence="1">Uncharacterized protein</fullName>
    </submittedName>
</protein>
<dbReference type="OrthoDB" id="5867838at2759"/>